<evidence type="ECO:0000259" key="3">
    <source>
        <dbReference type="Pfam" id="PF06458"/>
    </source>
</evidence>
<feature type="compositionally biased region" description="Low complexity" evidence="2">
    <location>
        <begin position="533"/>
        <end position="574"/>
    </location>
</feature>
<dbReference type="RefSeq" id="WP_159298698.1">
    <property type="nucleotide sequence ID" value="NZ_CP047121.1"/>
</dbReference>
<dbReference type="Pfam" id="PF06458">
    <property type="entry name" value="MucBP"/>
    <property type="match status" value="1"/>
</dbReference>
<evidence type="ECO:0000313" key="5">
    <source>
        <dbReference type="EMBL" id="QHB51408.1"/>
    </source>
</evidence>
<keyword evidence="1" id="KW-0677">Repeat</keyword>
<dbReference type="Pfam" id="PF19087">
    <property type="entry name" value="DUF5776"/>
    <property type="match status" value="1"/>
</dbReference>
<gene>
    <name evidence="5" type="ORF">GQR93_03850</name>
</gene>
<feature type="region of interest" description="Disordered" evidence="2">
    <location>
        <begin position="533"/>
        <end position="575"/>
    </location>
</feature>
<accession>A0A6P1E423</accession>
<dbReference type="AlphaFoldDB" id="A0A6P1E423"/>
<dbReference type="EMBL" id="CP047121">
    <property type="protein sequence ID" value="QHB51408.1"/>
    <property type="molecule type" value="Genomic_DNA"/>
</dbReference>
<reference evidence="5 6" key="1">
    <citation type="submission" date="2019-12" db="EMBL/GenBank/DDBJ databases">
        <title>Lactobacillus hilgardii FLUB.</title>
        <authorList>
            <person name="Gustaw K."/>
        </authorList>
    </citation>
    <scope>NUCLEOTIDE SEQUENCE [LARGE SCALE GENOMIC DNA]</scope>
    <source>
        <strain evidence="5 6">FLUB</strain>
    </source>
</reference>
<dbReference type="Gene3D" id="2.60.120.200">
    <property type="match status" value="1"/>
</dbReference>
<proteinExistence type="predicted"/>
<name>A0A6P1E423_LENHI</name>
<evidence type="ECO:0000256" key="2">
    <source>
        <dbReference type="SAM" id="MobiDB-lite"/>
    </source>
</evidence>
<evidence type="ECO:0000313" key="6">
    <source>
        <dbReference type="Proteomes" id="UP000465035"/>
    </source>
</evidence>
<dbReference type="Proteomes" id="UP000465035">
    <property type="component" value="Chromosome"/>
</dbReference>
<protein>
    <recommendedName>
        <fullName evidence="7">MucBP domain-containing protein</fullName>
    </recommendedName>
</protein>
<dbReference type="Gene3D" id="3.10.20.320">
    <property type="entry name" value="Putative peptidoglycan bound protein (lpxtg motif)"/>
    <property type="match status" value="1"/>
</dbReference>
<evidence type="ECO:0000259" key="4">
    <source>
        <dbReference type="Pfam" id="PF19087"/>
    </source>
</evidence>
<dbReference type="SMR" id="A0A6P1E423"/>
<dbReference type="GeneID" id="69057486"/>
<dbReference type="InterPro" id="IPR009459">
    <property type="entry name" value="MucBP_dom"/>
</dbReference>
<dbReference type="InterPro" id="IPR044081">
    <property type="entry name" value="DUF5776"/>
</dbReference>
<organism evidence="5 6">
    <name type="scientific">Lentilactobacillus hilgardii</name>
    <name type="common">Lactobacillus hilgardii</name>
    <dbReference type="NCBI Taxonomy" id="1588"/>
    <lineage>
        <taxon>Bacteria</taxon>
        <taxon>Bacillati</taxon>
        <taxon>Bacillota</taxon>
        <taxon>Bacilli</taxon>
        <taxon>Lactobacillales</taxon>
        <taxon>Lactobacillaceae</taxon>
        <taxon>Lentilactobacillus</taxon>
    </lineage>
</organism>
<sequence>MLSKHYLLNFSKITLYGIFFMSSFIFASSMDSRCIFAADLTSQTNMNTNSVGQMNDLNNKITIDKNNFETYFQRSSRTSYDPQNGAILLYPLNNRYMTADGKFDYRPGINDGADNPALAGSVYLNKNLIDMKNDFSLNGSISIKPDFRRKASLKNTGITDEGDNSYQYGDGFSFAFRPADSAPVGVSGMGLGMTGIPHAFGVALDFYHNKVYANKANGGELLLSDQSVPNVGFAYTQNIPGFYDKVGYTIGDGVDISGSDLDWMTRFDSQGEHLLGYSDLTKDGNVEKMPFKLTWDAKNNALHYNFQDANQHQYEGTKVFSDRPDLTNFAIAGSGNAAQAEYRINIDKIQYAAYGIVNAQYLYQNNENDQPVEIPGVPAHQTSGSLNDNAKISSKLTDVVSSDATESQKQSLSEYHLWKVEGFPTKNLEDYYTLPFSGGVAQLPFSDVTQNVKLYYRKDSLLSVVINYVDENGKKIADPETIQGSFNTEKDIPVKVINGYSPDTSNPKTVRFGTLGSDGKVITQIDLKYHQNSGGASSSSSVSSSASSSSAYPGTSESINGSSSLTTSSASSSSIDVSDIPKYAAKENAAVYALKNIYLYRNADFNSKERLAKYVKKPRIYRPMFVVTGYARSTTGRLRYEVRDVNHLSKTAGKKGYITANWNYVRPVYYAKKQSIITVINPRGVRAYRNAKLAGRSAHFRQGSRLHVKQIVKHNLTTRFILTNGKYITANRKLVKMGKHKQVRLVKTKRMINRYSNANLTKKNLHIVKNKRLKVYGFDYSHGNNMGKPGALRYRIVGGYITGNTRYIYIYK</sequence>
<evidence type="ECO:0000256" key="1">
    <source>
        <dbReference type="ARBA" id="ARBA00022737"/>
    </source>
</evidence>
<dbReference type="SUPFAM" id="SSF49899">
    <property type="entry name" value="Concanavalin A-like lectins/glucanases"/>
    <property type="match status" value="1"/>
</dbReference>
<dbReference type="InterPro" id="IPR013320">
    <property type="entry name" value="ConA-like_dom_sf"/>
</dbReference>
<evidence type="ECO:0008006" key="7">
    <source>
        <dbReference type="Google" id="ProtNLM"/>
    </source>
</evidence>
<feature type="domain" description="MucBP" evidence="3">
    <location>
        <begin position="464"/>
        <end position="519"/>
    </location>
</feature>
<feature type="domain" description="DUF5776" evidence="4">
    <location>
        <begin position="669"/>
        <end position="735"/>
    </location>
</feature>